<sequence>MFSARLLAAAAPALFVLTACGGGDEGASTTTAGGTPPTASSAPVEVSKADAEAADGTITATLDGEARTWYVTSGELGGEFNSQSDWSGSTTYTSVSLFGHTTPKTTMSSKNAMLVGFTVSGDNQTVSMPSVSLLTDSLLRRYEGEGSDVTVALEEMSVDGEWLHLKGTFSGTLTYTDSSGATKDPVTVTDGTFDLRVHD</sequence>
<evidence type="ECO:0000256" key="1">
    <source>
        <dbReference type="SAM" id="MobiDB-lite"/>
    </source>
</evidence>
<evidence type="ECO:0000313" key="3">
    <source>
        <dbReference type="EMBL" id="RFB04964.1"/>
    </source>
</evidence>
<dbReference type="EMBL" id="QUQO01000001">
    <property type="protein sequence ID" value="RFB04964.1"/>
    <property type="molecule type" value="Genomic_DNA"/>
</dbReference>
<dbReference type="InParanoid" id="A0A371RHN5"/>
<organism evidence="3 4">
    <name type="scientific">Parvularcula marina</name>
    <dbReference type="NCBI Taxonomy" id="2292771"/>
    <lineage>
        <taxon>Bacteria</taxon>
        <taxon>Pseudomonadati</taxon>
        <taxon>Pseudomonadota</taxon>
        <taxon>Alphaproteobacteria</taxon>
        <taxon>Parvularculales</taxon>
        <taxon>Parvularculaceae</taxon>
        <taxon>Parvularcula</taxon>
    </lineage>
</organism>
<name>A0A371RHN5_9PROT</name>
<feature type="signal peptide" evidence="2">
    <location>
        <begin position="1"/>
        <end position="21"/>
    </location>
</feature>
<dbReference type="Proteomes" id="UP000264589">
    <property type="component" value="Unassembled WGS sequence"/>
</dbReference>
<feature type="region of interest" description="Disordered" evidence="1">
    <location>
        <begin position="26"/>
        <end position="50"/>
    </location>
</feature>
<protein>
    <recommendedName>
        <fullName evidence="5">Lipoprotein</fullName>
    </recommendedName>
</protein>
<dbReference type="AlphaFoldDB" id="A0A371RHN5"/>
<keyword evidence="4" id="KW-1185">Reference proteome</keyword>
<comment type="caution">
    <text evidence="3">The sequence shown here is derived from an EMBL/GenBank/DDBJ whole genome shotgun (WGS) entry which is preliminary data.</text>
</comment>
<evidence type="ECO:0000256" key="2">
    <source>
        <dbReference type="SAM" id="SignalP"/>
    </source>
</evidence>
<feature type="compositionally biased region" description="Low complexity" evidence="1">
    <location>
        <begin position="26"/>
        <end position="43"/>
    </location>
</feature>
<keyword evidence="2" id="KW-0732">Signal</keyword>
<evidence type="ECO:0008006" key="5">
    <source>
        <dbReference type="Google" id="ProtNLM"/>
    </source>
</evidence>
<dbReference type="OrthoDB" id="7836681at2"/>
<dbReference type="RefSeq" id="WP_116391595.1">
    <property type="nucleotide sequence ID" value="NZ_QUQO01000001.1"/>
</dbReference>
<proteinExistence type="predicted"/>
<dbReference type="PROSITE" id="PS51257">
    <property type="entry name" value="PROKAR_LIPOPROTEIN"/>
    <property type="match status" value="1"/>
</dbReference>
<evidence type="ECO:0000313" key="4">
    <source>
        <dbReference type="Proteomes" id="UP000264589"/>
    </source>
</evidence>
<accession>A0A371RHN5</accession>
<reference evidence="3 4" key="1">
    <citation type="submission" date="2018-08" db="EMBL/GenBank/DDBJ databases">
        <title>Parvularcula sp. SM1705, isolated from surface water of the South Sea China.</title>
        <authorList>
            <person name="Sun L."/>
        </authorList>
    </citation>
    <scope>NUCLEOTIDE SEQUENCE [LARGE SCALE GENOMIC DNA]</scope>
    <source>
        <strain evidence="3 4">SM1705</strain>
    </source>
</reference>
<feature type="chain" id="PRO_5016588121" description="Lipoprotein" evidence="2">
    <location>
        <begin position="22"/>
        <end position="199"/>
    </location>
</feature>
<gene>
    <name evidence="3" type="ORF">DX908_06485</name>
</gene>